<organism evidence="1 2">
    <name type="scientific">Methylomagnum ishizawai</name>
    <dbReference type="NCBI Taxonomy" id="1760988"/>
    <lineage>
        <taxon>Bacteria</taxon>
        <taxon>Pseudomonadati</taxon>
        <taxon>Pseudomonadota</taxon>
        <taxon>Gammaproteobacteria</taxon>
        <taxon>Methylococcales</taxon>
        <taxon>Methylococcaceae</taxon>
        <taxon>Methylomagnum</taxon>
    </lineage>
</organism>
<evidence type="ECO:0000313" key="1">
    <source>
        <dbReference type="EMBL" id="SMF93929.1"/>
    </source>
</evidence>
<dbReference type="EMBL" id="FXAM01000001">
    <property type="protein sequence ID" value="SMF93929.1"/>
    <property type="molecule type" value="Genomic_DNA"/>
</dbReference>
<reference evidence="1 2" key="1">
    <citation type="submission" date="2016-12" db="EMBL/GenBank/DDBJ databases">
        <authorList>
            <person name="Song W.-J."/>
            <person name="Kurnit D.M."/>
        </authorList>
    </citation>
    <scope>NUCLEOTIDE SEQUENCE [LARGE SCALE GENOMIC DNA]</scope>
    <source>
        <strain evidence="1 2">175</strain>
    </source>
</reference>
<proteinExistence type="predicted"/>
<sequence length="124" mass="13635">MAQPQAQFSDSQFLVALPGVGDFIFRRPGWGDQAQMETFVNNLVGYRVPSVGHGRMAQVAAWIEVCAVKTPKGWEGHERFPRRDSRFNAKVLELWALIEAQEAFFPPEAGCPGEAESPETGGDG</sequence>
<name>A0A1Y6CTF3_9GAMM</name>
<gene>
    <name evidence="1" type="ORF">SAMN02949497_1225</name>
</gene>
<dbReference type="AlphaFoldDB" id="A0A1Y6CTF3"/>
<evidence type="ECO:0000313" key="2">
    <source>
        <dbReference type="Proteomes" id="UP000192923"/>
    </source>
</evidence>
<dbReference type="Proteomes" id="UP000192923">
    <property type="component" value="Unassembled WGS sequence"/>
</dbReference>
<keyword evidence="2" id="KW-1185">Reference proteome</keyword>
<protein>
    <submittedName>
        <fullName evidence="1">Uncharacterized protein</fullName>
    </submittedName>
</protein>
<dbReference type="RefSeq" id="WP_125468816.1">
    <property type="nucleotide sequence ID" value="NZ_FXAM01000001.1"/>
</dbReference>
<dbReference type="STRING" id="1760988.SAMN02949497_1225"/>
<accession>A0A1Y6CTF3</accession>